<comment type="caution">
    <text evidence="1">The sequence shown here is derived from an EMBL/GenBank/DDBJ whole genome shotgun (WGS) entry which is preliminary data.</text>
</comment>
<gene>
    <name evidence="1" type="ORF">GCM10011611_14160</name>
</gene>
<protein>
    <submittedName>
        <fullName evidence="1">Uncharacterized protein</fullName>
    </submittedName>
</protein>
<dbReference type="EMBL" id="BMJQ01000003">
    <property type="protein sequence ID" value="GGF09811.1"/>
    <property type="molecule type" value="Genomic_DNA"/>
</dbReference>
<sequence>MAAIRLHQIGAAVTGPMAEAFSSGAEMLFDDTCGSVPLSELIWILLHRPPPPPPWWLEQIAFAGEMLAFAQAAQQEALAEAAQRQALQGLNALKVGLSAAQTAA</sequence>
<evidence type="ECO:0000313" key="1">
    <source>
        <dbReference type="EMBL" id="GGF09811.1"/>
    </source>
</evidence>
<evidence type="ECO:0000313" key="2">
    <source>
        <dbReference type="Proteomes" id="UP000646365"/>
    </source>
</evidence>
<accession>A0A8J2YSD7</accession>
<keyword evidence="2" id="KW-1185">Reference proteome</keyword>
<reference evidence="1" key="1">
    <citation type="journal article" date="2014" name="Int. J. Syst. Evol. Microbiol.">
        <title>Complete genome sequence of Corynebacterium casei LMG S-19264T (=DSM 44701T), isolated from a smear-ripened cheese.</title>
        <authorList>
            <consortium name="US DOE Joint Genome Institute (JGI-PGF)"/>
            <person name="Walter F."/>
            <person name="Albersmeier A."/>
            <person name="Kalinowski J."/>
            <person name="Ruckert C."/>
        </authorList>
    </citation>
    <scope>NUCLEOTIDE SEQUENCE</scope>
    <source>
        <strain evidence="1">CGMCC 1.15725</strain>
    </source>
</reference>
<dbReference type="AlphaFoldDB" id="A0A8J2YSD7"/>
<proteinExistence type="predicted"/>
<name>A0A8J2YSD7_9PROT</name>
<dbReference type="Proteomes" id="UP000646365">
    <property type="component" value="Unassembled WGS sequence"/>
</dbReference>
<reference evidence="1" key="2">
    <citation type="submission" date="2020-09" db="EMBL/GenBank/DDBJ databases">
        <authorList>
            <person name="Sun Q."/>
            <person name="Zhou Y."/>
        </authorList>
    </citation>
    <scope>NUCLEOTIDE SEQUENCE</scope>
    <source>
        <strain evidence="1">CGMCC 1.15725</strain>
    </source>
</reference>
<dbReference type="RefSeq" id="WP_189043995.1">
    <property type="nucleotide sequence ID" value="NZ_BMJQ01000003.1"/>
</dbReference>
<organism evidence="1 2">
    <name type="scientific">Aliidongia dinghuensis</name>
    <dbReference type="NCBI Taxonomy" id="1867774"/>
    <lineage>
        <taxon>Bacteria</taxon>
        <taxon>Pseudomonadati</taxon>
        <taxon>Pseudomonadota</taxon>
        <taxon>Alphaproteobacteria</taxon>
        <taxon>Rhodospirillales</taxon>
        <taxon>Dongiaceae</taxon>
        <taxon>Aliidongia</taxon>
    </lineage>
</organism>